<evidence type="ECO:0000313" key="1">
    <source>
        <dbReference type="EMBL" id="KAH3748366.1"/>
    </source>
</evidence>
<evidence type="ECO:0000313" key="2">
    <source>
        <dbReference type="Proteomes" id="UP000828390"/>
    </source>
</evidence>
<comment type="caution">
    <text evidence="1">The sequence shown here is derived from an EMBL/GenBank/DDBJ whole genome shotgun (WGS) entry which is preliminary data.</text>
</comment>
<reference evidence="1" key="2">
    <citation type="submission" date="2020-11" db="EMBL/GenBank/DDBJ databases">
        <authorList>
            <person name="McCartney M.A."/>
            <person name="Auch B."/>
            <person name="Kono T."/>
            <person name="Mallez S."/>
            <person name="Becker A."/>
            <person name="Gohl D.M."/>
            <person name="Silverstein K.A.T."/>
            <person name="Koren S."/>
            <person name="Bechman K.B."/>
            <person name="Herman A."/>
            <person name="Abrahante J.E."/>
            <person name="Garbe J."/>
        </authorList>
    </citation>
    <scope>NUCLEOTIDE SEQUENCE</scope>
    <source>
        <strain evidence="1">Duluth1</strain>
        <tissue evidence="1">Whole animal</tissue>
    </source>
</reference>
<dbReference type="PANTHER" id="PTHR14187:SF5">
    <property type="entry name" value="HEAT SHOCK 70 KDA PROTEIN 12A"/>
    <property type="match status" value="1"/>
</dbReference>
<dbReference type="EMBL" id="JAIWYP010000010">
    <property type="protein sequence ID" value="KAH3748366.1"/>
    <property type="molecule type" value="Genomic_DNA"/>
</dbReference>
<keyword evidence="2" id="KW-1185">Reference proteome</keyword>
<protein>
    <submittedName>
        <fullName evidence="1">Uncharacterized protein</fullName>
    </submittedName>
</protein>
<proteinExistence type="predicted"/>
<gene>
    <name evidence="1" type="ORF">DPMN_182810</name>
</gene>
<dbReference type="AlphaFoldDB" id="A0A9D4DGE2"/>
<dbReference type="Proteomes" id="UP000828390">
    <property type="component" value="Unassembled WGS sequence"/>
</dbReference>
<dbReference type="PANTHER" id="PTHR14187">
    <property type="entry name" value="ALPHA KINASE/ELONGATION FACTOR 2 KINASE"/>
    <property type="match status" value="1"/>
</dbReference>
<reference evidence="1" key="1">
    <citation type="journal article" date="2019" name="bioRxiv">
        <title>The Genome of the Zebra Mussel, Dreissena polymorpha: A Resource for Invasive Species Research.</title>
        <authorList>
            <person name="McCartney M.A."/>
            <person name="Auch B."/>
            <person name="Kono T."/>
            <person name="Mallez S."/>
            <person name="Zhang Y."/>
            <person name="Obille A."/>
            <person name="Becker A."/>
            <person name="Abrahante J.E."/>
            <person name="Garbe J."/>
            <person name="Badalamenti J.P."/>
            <person name="Herman A."/>
            <person name="Mangelson H."/>
            <person name="Liachko I."/>
            <person name="Sullivan S."/>
            <person name="Sone E.D."/>
            <person name="Koren S."/>
            <person name="Silverstein K.A.T."/>
            <person name="Beckman K.B."/>
            <person name="Gohl D.M."/>
        </authorList>
    </citation>
    <scope>NUCLEOTIDE SEQUENCE</scope>
    <source>
        <strain evidence="1">Duluth1</strain>
        <tissue evidence="1">Whole animal</tissue>
    </source>
</reference>
<sequence length="193" mass="21806">MFSIVSGGTADITAFQKFPNKNVKVIHKASGGPWRGIFVDDQYFQYLDSVLGIGVIEELRTNHIEDSFEMNREFEYKKRYSLQDIVLRRGGVDLPKAGKLRIDQEHDAGLVVLKGAVLFGHNPAVVTSRIIAHTCRIGKEIPIDHHTLTAFTNMSIFEMMAYQERCQYAIRLLVMVSLTLTGDEETLTLDCLQ</sequence>
<accession>A0A9D4DGE2</accession>
<name>A0A9D4DGE2_DREPO</name>
<organism evidence="1 2">
    <name type="scientific">Dreissena polymorpha</name>
    <name type="common">Zebra mussel</name>
    <name type="synonym">Mytilus polymorpha</name>
    <dbReference type="NCBI Taxonomy" id="45954"/>
    <lineage>
        <taxon>Eukaryota</taxon>
        <taxon>Metazoa</taxon>
        <taxon>Spiralia</taxon>
        <taxon>Lophotrochozoa</taxon>
        <taxon>Mollusca</taxon>
        <taxon>Bivalvia</taxon>
        <taxon>Autobranchia</taxon>
        <taxon>Heteroconchia</taxon>
        <taxon>Euheterodonta</taxon>
        <taxon>Imparidentia</taxon>
        <taxon>Neoheterodontei</taxon>
        <taxon>Myida</taxon>
        <taxon>Dreissenoidea</taxon>
        <taxon>Dreissenidae</taxon>
        <taxon>Dreissena</taxon>
    </lineage>
</organism>